<accession>A0A4R6SUA4</accession>
<evidence type="ECO:0000256" key="6">
    <source>
        <dbReference type="ARBA" id="ARBA00022989"/>
    </source>
</evidence>
<feature type="transmembrane region" description="Helical" evidence="8">
    <location>
        <begin position="81"/>
        <end position="100"/>
    </location>
</feature>
<feature type="transmembrane region" description="Helical" evidence="8">
    <location>
        <begin position="258"/>
        <end position="278"/>
    </location>
</feature>
<evidence type="ECO:0000256" key="4">
    <source>
        <dbReference type="ARBA" id="ARBA00022692"/>
    </source>
</evidence>
<keyword evidence="7 8" id="KW-0472">Membrane</keyword>
<evidence type="ECO:0000256" key="8">
    <source>
        <dbReference type="SAM" id="Phobius"/>
    </source>
</evidence>
<comment type="caution">
    <text evidence="9">The sequence shown here is derived from an EMBL/GenBank/DDBJ whole genome shotgun (WGS) entry which is preliminary data.</text>
</comment>
<dbReference type="InterPro" id="IPR026392">
    <property type="entry name" value="Exo/Archaeosortase_dom"/>
</dbReference>
<dbReference type="Pfam" id="PF09721">
    <property type="entry name" value="Exosortase_EpsH"/>
    <property type="match status" value="1"/>
</dbReference>
<keyword evidence="5" id="KW-0378">Hydrolase</keyword>
<gene>
    <name evidence="9" type="ORF">ATK78_3774</name>
</gene>
<dbReference type="NCBIfam" id="TIGR04178">
    <property type="entry name" value="exo_archaeo"/>
    <property type="match status" value="1"/>
</dbReference>
<evidence type="ECO:0000256" key="1">
    <source>
        <dbReference type="ARBA" id="ARBA00004651"/>
    </source>
</evidence>
<dbReference type="Proteomes" id="UP000295620">
    <property type="component" value="Unassembled WGS sequence"/>
</dbReference>
<reference evidence="9 10" key="1">
    <citation type="submission" date="2019-03" db="EMBL/GenBank/DDBJ databases">
        <title>Genomic Encyclopedia of Archaeal and Bacterial Type Strains, Phase II (KMG-II): from individual species to whole genera.</title>
        <authorList>
            <person name="Goeker M."/>
        </authorList>
    </citation>
    <scope>NUCLEOTIDE SEQUENCE [LARGE SCALE GENOMIC DNA]</scope>
    <source>
        <strain evidence="9 10">DSM 19035</strain>
    </source>
</reference>
<dbReference type="InterPro" id="IPR031006">
    <property type="entry name" value="Exosort_XrtN"/>
</dbReference>
<sequence length="425" mass="48467">MYLIIGLILLKFYLTWNISLIIGLIMIPFVCRVEKGVLSTRFIIPALVFAVLAIFISAKSTVFFALLFTSLLLFESFKGKISLTFFFVIVLISPLFKFFSDTLSFPLRLWLSDIVAKTIALGGSYSESAGNIIKIDGYDFYIDQACAGLNMLNISLLIAIFILSFYQKKLNASLSFFGIVSVMTGTFLLNLISNYFRILLIVLFKIMPGTAMHDLVGIFSLFVYVILPLTLLTEPVIKKFGKVQIPENKERQYRGFKPEFKIPAVHLLLFISIMYSAITYKTRLYSYPNEKSLTLEGFQKTILDSKVLKFENSKALIYMKPSVFYSPEHNPMICWTGSGYEFKFIKKEFCKGKEIYTGTLVKGTDKLYASWWFDNGKIKTIDQINWRWNSAKGSNFYLINVTAAKKSDLKRITEELLPSPFAGNL</sequence>
<feature type="transmembrane region" description="Helical" evidence="8">
    <location>
        <begin position="42"/>
        <end position="74"/>
    </location>
</feature>
<evidence type="ECO:0000256" key="3">
    <source>
        <dbReference type="ARBA" id="ARBA00022670"/>
    </source>
</evidence>
<keyword evidence="2" id="KW-1003">Cell membrane</keyword>
<dbReference type="NCBIfam" id="TIGR04476">
    <property type="entry name" value="exosort_XrtN"/>
    <property type="match status" value="1"/>
</dbReference>
<comment type="subcellular location">
    <subcellularLocation>
        <location evidence="1">Cell membrane</location>
        <topology evidence="1">Multi-pass membrane protein</topology>
    </subcellularLocation>
</comment>
<feature type="transmembrane region" description="Helical" evidence="8">
    <location>
        <begin position="147"/>
        <end position="166"/>
    </location>
</feature>
<evidence type="ECO:0000313" key="10">
    <source>
        <dbReference type="Proteomes" id="UP000295620"/>
    </source>
</evidence>
<dbReference type="GO" id="GO:0008233">
    <property type="term" value="F:peptidase activity"/>
    <property type="evidence" value="ECO:0007669"/>
    <property type="project" value="UniProtKB-KW"/>
</dbReference>
<feature type="transmembrane region" description="Helical" evidence="8">
    <location>
        <begin position="12"/>
        <end position="30"/>
    </location>
</feature>
<keyword evidence="3" id="KW-0645">Protease</keyword>
<dbReference type="EMBL" id="SNYC01000006">
    <property type="protein sequence ID" value="TDQ07646.1"/>
    <property type="molecule type" value="Genomic_DNA"/>
</dbReference>
<evidence type="ECO:0000256" key="5">
    <source>
        <dbReference type="ARBA" id="ARBA00022801"/>
    </source>
</evidence>
<name>A0A4R6SUA4_9SPHI</name>
<dbReference type="GO" id="GO:0005886">
    <property type="term" value="C:plasma membrane"/>
    <property type="evidence" value="ECO:0007669"/>
    <property type="project" value="UniProtKB-SubCell"/>
</dbReference>
<dbReference type="GO" id="GO:0006508">
    <property type="term" value="P:proteolysis"/>
    <property type="evidence" value="ECO:0007669"/>
    <property type="project" value="UniProtKB-KW"/>
</dbReference>
<keyword evidence="6 8" id="KW-1133">Transmembrane helix</keyword>
<feature type="transmembrane region" description="Helical" evidence="8">
    <location>
        <begin position="173"/>
        <end position="196"/>
    </location>
</feature>
<feature type="transmembrane region" description="Helical" evidence="8">
    <location>
        <begin position="216"/>
        <end position="237"/>
    </location>
</feature>
<evidence type="ECO:0000256" key="7">
    <source>
        <dbReference type="ARBA" id="ARBA00023136"/>
    </source>
</evidence>
<organism evidence="9 10">
    <name type="scientific">Pedobacter metabolipauper</name>
    <dbReference type="NCBI Taxonomy" id="425513"/>
    <lineage>
        <taxon>Bacteria</taxon>
        <taxon>Pseudomonadati</taxon>
        <taxon>Bacteroidota</taxon>
        <taxon>Sphingobacteriia</taxon>
        <taxon>Sphingobacteriales</taxon>
        <taxon>Sphingobacteriaceae</taxon>
        <taxon>Pedobacter</taxon>
    </lineage>
</organism>
<evidence type="ECO:0000256" key="2">
    <source>
        <dbReference type="ARBA" id="ARBA00022475"/>
    </source>
</evidence>
<proteinExistence type="predicted"/>
<keyword evidence="10" id="KW-1185">Reference proteome</keyword>
<protein>
    <submittedName>
        <fullName evidence="9">Exosortase N</fullName>
    </submittedName>
</protein>
<evidence type="ECO:0000313" key="9">
    <source>
        <dbReference type="EMBL" id="TDQ07646.1"/>
    </source>
</evidence>
<dbReference type="InterPro" id="IPR019127">
    <property type="entry name" value="Exosortase"/>
</dbReference>
<dbReference type="AlphaFoldDB" id="A0A4R6SUA4"/>
<keyword evidence="4 8" id="KW-0812">Transmembrane</keyword>